<organism evidence="4 5">
    <name type="scientific">Plebeiibacterium marinum</name>
    <dbReference type="NCBI Taxonomy" id="2992111"/>
    <lineage>
        <taxon>Bacteria</taxon>
        <taxon>Pseudomonadati</taxon>
        <taxon>Bacteroidota</taxon>
        <taxon>Bacteroidia</taxon>
        <taxon>Marinilabiliales</taxon>
        <taxon>Marinilabiliaceae</taxon>
        <taxon>Plebeiibacterium</taxon>
    </lineage>
</organism>
<dbReference type="CDD" id="cd01821">
    <property type="entry name" value="Rhamnogalacturan_acetylesterase_like"/>
    <property type="match status" value="1"/>
</dbReference>
<protein>
    <submittedName>
        <fullName evidence="4">Glycoside hydrolase family 88 protein</fullName>
    </submittedName>
</protein>
<evidence type="ECO:0000256" key="1">
    <source>
        <dbReference type="ARBA" id="ARBA00022801"/>
    </source>
</evidence>
<dbReference type="InterPro" id="IPR036514">
    <property type="entry name" value="SGNH_hydro_sf"/>
</dbReference>
<accession>A0AAE3MGA6</accession>
<dbReference type="AlphaFoldDB" id="A0AAE3MGA6"/>
<dbReference type="InterPro" id="IPR023296">
    <property type="entry name" value="Glyco_hydro_beta-prop_sf"/>
</dbReference>
<dbReference type="InterPro" id="IPR037459">
    <property type="entry name" value="RhgT-like"/>
</dbReference>
<keyword evidence="2" id="KW-0472">Membrane</keyword>
<dbReference type="InterPro" id="IPR008928">
    <property type="entry name" value="6-hairpin_glycosidase_sf"/>
</dbReference>
<dbReference type="SUPFAM" id="SSF75005">
    <property type="entry name" value="Arabinanase/levansucrase/invertase"/>
    <property type="match status" value="1"/>
</dbReference>
<gene>
    <name evidence="4" type="ORF">OM074_14995</name>
</gene>
<dbReference type="SUPFAM" id="SSF52266">
    <property type="entry name" value="SGNH hydrolase"/>
    <property type="match status" value="1"/>
</dbReference>
<dbReference type="Gene3D" id="3.40.50.1110">
    <property type="entry name" value="SGNH hydrolase"/>
    <property type="match status" value="1"/>
</dbReference>
<keyword evidence="2" id="KW-0812">Transmembrane</keyword>
<dbReference type="CDD" id="cd08984">
    <property type="entry name" value="GH43-like"/>
    <property type="match status" value="1"/>
</dbReference>
<sequence>MMRTIKDNIITMKNPTSNTIKYSLFALIILHSCFTLGAMDNLQKKEKKNKKNTAEKELIINDSNTPLHLLQPEYTFDYQVPSVQKIEGQMERILKYLSAATPTEIVDRKNQNTISDYQAINRDCELKKGDFRLTSYEWGVTYAGMLRMAEVTDNYAYLDYNRARFTLLADVAPYFEKILTETGIIDPAMTSVLQPKALDDAGAMCAAMIKTTLFDKSTDNLQGLIDRYIDYIMYHEFRLNDGTLARNRPLYHSVWLDDMFMGIPALLQMGKLTRDSKYTDEAVKQILLFKEKMFVEEKGLFRHAWAEGLNPQPSYFWARANGWALLTLCEALDVLPAKHPERKQILDLFQTHIQSLVQMQSGQGLWHQLIDRNDSFLETSASAIYVYAMVHGINKGWLNGRVYGPSAVLGWNALSEKINDKGQVEGTCVGTGMGFDPAYYYHRPVSKFAAHGYGPMLLAGAEMIELCKNWFPKMNDSAVQFYSQTQPYTEPIFGVGDPRHPPYLKGGSTRKGDNPVVFVIGDSTVKNGRDRGDGGQWGWASFFEQYFDTTKITIENHALGGRSSRTFLTEGLWQNVLDGLKEGDYLFIQFGHNDGGPFNTGRARASIKGAGNESQTYIMEATGGPETVYTFGHYMRHYIKQAKAQGVKVIALSHTPRNNWEDGKMARVTETYAKWTKEVADAEGVCYIDCNDLCATAYEKIGEEDTKPYYKDNVHTSYIGAILNGNTIAKAVYTLENCDLKNYMLEKIIENPTATAPYPLYRDPVFDGAADPVVIWNEQEQKWFMFYTNRRANMEDSKGVEWVHGTPIGIAESTDGGLTWKYRSNANINYGEKDVTYWAPDVVEDNGTYHMFLTIVPGIFSDWSHPRHIVHLTSKNLIDWEYESKINLVSDKVIDAGLVKTPEGKWRMYYNNERANKSMYYAESEDLYKWEDKGKAVTDKRGEGPKIFFWKDRYFMIIDSWDGLTVYQSKNLDNWHRQQQPILQRPGTGTDDKVKGGHADVVVNNGRAYIFYFTHPGRQEGVKEDNYETRRTSILVSELHYKDGKLTCNRNLPVDIKLVNP</sequence>
<comment type="caution">
    <text evidence="4">The sequence shown here is derived from an EMBL/GenBank/DDBJ whole genome shotgun (WGS) entry which is preliminary data.</text>
</comment>
<evidence type="ECO:0000259" key="3">
    <source>
        <dbReference type="Pfam" id="PF13472"/>
    </source>
</evidence>
<proteinExistence type="predicted"/>
<dbReference type="InterPro" id="IPR010905">
    <property type="entry name" value="Glyco_hydro_88"/>
</dbReference>
<evidence type="ECO:0000313" key="5">
    <source>
        <dbReference type="Proteomes" id="UP001207408"/>
    </source>
</evidence>
<name>A0AAE3MGA6_9BACT</name>
<dbReference type="PANTHER" id="PTHR33886:SF8">
    <property type="entry name" value="UNSATURATED RHAMNOGALACTURONAN HYDROLASE (EUROFUNG)"/>
    <property type="match status" value="1"/>
</dbReference>
<dbReference type="PANTHER" id="PTHR33886">
    <property type="entry name" value="UNSATURATED RHAMNOGALACTURONAN HYDROLASE (EUROFUNG)"/>
    <property type="match status" value="1"/>
</dbReference>
<feature type="domain" description="SGNH hydrolase-type esterase" evidence="3">
    <location>
        <begin position="519"/>
        <end position="715"/>
    </location>
</feature>
<dbReference type="GO" id="GO:0016788">
    <property type="term" value="F:hydrolase activity, acting on ester bonds"/>
    <property type="evidence" value="ECO:0007669"/>
    <property type="project" value="UniProtKB-ARBA"/>
</dbReference>
<keyword evidence="2" id="KW-1133">Transmembrane helix</keyword>
<evidence type="ECO:0000313" key="4">
    <source>
        <dbReference type="EMBL" id="MCW3806941.1"/>
    </source>
</evidence>
<keyword evidence="1 4" id="KW-0378">Hydrolase</keyword>
<dbReference type="InterPro" id="IPR052043">
    <property type="entry name" value="PolySaccharide_Degr_Enz"/>
</dbReference>
<dbReference type="RefSeq" id="WP_301200867.1">
    <property type="nucleotide sequence ID" value="NZ_JAPDPI010000033.1"/>
</dbReference>
<reference evidence="4" key="1">
    <citation type="submission" date="2022-10" db="EMBL/GenBank/DDBJ databases">
        <authorList>
            <person name="Yu W.X."/>
        </authorList>
    </citation>
    <scope>NUCLEOTIDE SEQUENCE</scope>
    <source>
        <strain evidence="4">D04</strain>
    </source>
</reference>
<evidence type="ECO:0000256" key="2">
    <source>
        <dbReference type="SAM" id="Phobius"/>
    </source>
</evidence>
<dbReference type="EMBL" id="JAPDPI010000033">
    <property type="protein sequence ID" value="MCW3806941.1"/>
    <property type="molecule type" value="Genomic_DNA"/>
</dbReference>
<dbReference type="Pfam" id="PF07470">
    <property type="entry name" value="Glyco_hydro_88"/>
    <property type="match status" value="1"/>
</dbReference>
<dbReference type="InterPro" id="IPR012341">
    <property type="entry name" value="6hp_glycosidase-like_sf"/>
</dbReference>
<feature type="transmembrane region" description="Helical" evidence="2">
    <location>
        <begin position="20"/>
        <end position="39"/>
    </location>
</feature>
<keyword evidence="5" id="KW-1185">Reference proteome</keyword>
<dbReference type="SUPFAM" id="SSF48208">
    <property type="entry name" value="Six-hairpin glycosidases"/>
    <property type="match status" value="1"/>
</dbReference>
<dbReference type="Proteomes" id="UP001207408">
    <property type="component" value="Unassembled WGS sequence"/>
</dbReference>
<dbReference type="Gene3D" id="2.115.10.20">
    <property type="entry name" value="Glycosyl hydrolase domain, family 43"/>
    <property type="match status" value="1"/>
</dbReference>
<dbReference type="Pfam" id="PF13472">
    <property type="entry name" value="Lipase_GDSL_2"/>
    <property type="match status" value="1"/>
</dbReference>
<dbReference type="Gene3D" id="1.50.10.10">
    <property type="match status" value="1"/>
</dbReference>
<dbReference type="GO" id="GO:0005975">
    <property type="term" value="P:carbohydrate metabolic process"/>
    <property type="evidence" value="ECO:0007669"/>
    <property type="project" value="InterPro"/>
</dbReference>
<dbReference type="InterPro" id="IPR013830">
    <property type="entry name" value="SGNH_hydro"/>
</dbReference>